<sequence length="424" mass="46253">MTKKTCSHNHPHDLHAACCGGEEGFDPGRRQTLDLLAKGGLAAMLGGLAAGLPQMARAQSDDVLRIGYLPITDATPLLVAHAKGYFEEEGIKAEKPTLIRSWPALIEGFVAGKFNLVHFLKPIPVWMRYNNNVPVKIMAWAHTNGSALVVGKHTDITDFAGLGGKQVAVPFWYSMHNIVLQYALRANGIKPVIKPQGEALAPDECNLQVLPPPDMPPALAAKKIDAYIVAEPFNALGELKAGARMLRFTGDIWKNHPCCVVCMHEEDTTAKPEWTQGVMNAVVKAAIYASQNKAEVAELLSKDGAGYLPAPAPVVTRAMTLYADHPEYIEEGAIKNEGEFHNGRIDFQPWPYPSATKLIVNAMNETVVAGETTFLEGLDPEFVANDLVNYDYVKAALEKYPEWKADPSVAGGADPYTREEIFKL</sequence>
<name>A0A074K0Q2_9RHOB</name>
<evidence type="ECO:0000256" key="4">
    <source>
        <dbReference type="ARBA" id="ARBA00022519"/>
    </source>
</evidence>
<gene>
    <name evidence="7" type="ORF">TP2_16315</name>
</gene>
<dbReference type="EMBL" id="AUND01000004">
    <property type="protein sequence ID" value="KEO55142.1"/>
    <property type="molecule type" value="Genomic_DNA"/>
</dbReference>
<dbReference type="AlphaFoldDB" id="A0A074K0Q2"/>
<evidence type="ECO:0000256" key="3">
    <source>
        <dbReference type="ARBA" id="ARBA00022475"/>
    </source>
</evidence>
<keyword evidence="4" id="KW-0997">Cell inner membrane</keyword>
<dbReference type="InterPro" id="IPR006311">
    <property type="entry name" value="TAT_signal"/>
</dbReference>
<keyword evidence="5" id="KW-0472">Membrane</keyword>
<dbReference type="Gene3D" id="3.40.190.10">
    <property type="entry name" value="Periplasmic binding protein-like II"/>
    <property type="match status" value="2"/>
</dbReference>
<proteinExistence type="inferred from homology"/>
<dbReference type="Pfam" id="PF13379">
    <property type="entry name" value="NMT1_2"/>
    <property type="match status" value="1"/>
</dbReference>
<comment type="caution">
    <text evidence="7">The sequence shown here is derived from an EMBL/GenBank/DDBJ whole genome shotgun (WGS) entry which is preliminary data.</text>
</comment>
<evidence type="ECO:0000256" key="1">
    <source>
        <dbReference type="ARBA" id="ARBA00004308"/>
    </source>
</evidence>
<dbReference type="eggNOG" id="COG0715">
    <property type="taxonomic scope" value="Bacteria"/>
</dbReference>
<dbReference type="PANTHER" id="PTHR30024">
    <property type="entry name" value="ALIPHATIC SULFONATES-BINDING PROTEIN-RELATED"/>
    <property type="match status" value="1"/>
</dbReference>
<keyword evidence="3" id="KW-1003">Cell membrane</keyword>
<dbReference type="SUPFAM" id="SSF53850">
    <property type="entry name" value="Periplasmic binding protein-like II"/>
    <property type="match status" value="1"/>
</dbReference>
<comment type="subcellular location">
    <subcellularLocation>
        <location evidence="1">Endomembrane system</location>
    </subcellularLocation>
</comment>
<evidence type="ECO:0000313" key="8">
    <source>
        <dbReference type="Proteomes" id="UP000027432"/>
    </source>
</evidence>
<accession>A0A074K0Q2</accession>
<comment type="similarity">
    <text evidence="6">Belongs to the CmpA/NrtA family.</text>
</comment>
<reference evidence="7 8" key="1">
    <citation type="submission" date="2013-07" db="EMBL/GenBank/DDBJ databases">
        <title>Thioclava pacifica DSM 10166 Genome Sequencing.</title>
        <authorList>
            <person name="Lai Q."/>
            <person name="Shao Z."/>
        </authorList>
    </citation>
    <scope>NUCLEOTIDE SEQUENCE [LARGE SCALE GENOMIC DNA]</scope>
    <source>
        <strain evidence="7 8">DSM 10166</strain>
    </source>
</reference>
<dbReference type="STRING" id="1353537.TP2_16315"/>
<dbReference type="CDD" id="cd13553">
    <property type="entry name" value="PBP2_NrtA_CpmA_like"/>
    <property type="match status" value="1"/>
</dbReference>
<dbReference type="PANTHER" id="PTHR30024:SF43">
    <property type="entry name" value="BLL4572 PROTEIN"/>
    <property type="match status" value="1"/>
</dbReference>
<dbReference type="Proteomes" id="UP000027432">
    <property type="component" value="Unassembled WGS sequence"/>
</dbReference>
<evidence type="ECO:0000256" key="6">
    <source>
        <dbReference type="ARBA" id="ARBA00024031"/>
    </source>
</evidence>
<evidence type="ECO:0000313" key="7">
    <source>
        <dbReference type="EMBL" id="KEO55142.1"/>
    </source>
</evidence>
<evidence type="ECO:0000256" key="5">
    <source>
        <dbReference type="ARBA" id="ARBA00023136"/>
    </source>
</evidence>
<protein>
    <recommendedName>
        <fullName evidence="9">ABC transporter substrate-binding protein</fullName>
    </recommendedName>
</protein>
<dbReference type="InterPro" id="IPR044527">
    <property type="entry name" value="NrtA/CpmA_ABC-bd_dom"/>
</dbReference>
<organism evidence="7 8">
    <name type="scientific">Thioclava pacifica DSM 10166</name>
    <dbReference type="NCBI Taxonomy" id="1353537"/>
    <lineage>
        <taxon>Bacteria</taxon>
        <taxon>Pseudomonadati</taxon>
        <taxon>Pseudomonadota</taxon>
        <taxon>Alphaproteobacteria</taxon>
        <taxon>Rhodobacterales</taxon>
        <taxon>Paracoccaceae</taxon>
        <taxon>Thioclava</taxon>
    </lineage>
</organism>
<evidence type="ECO:0008006" key="9">
    <source>
        <dbReference type="Google" id="ProtNLM"/>
    </source>
</evidence>
<dbReference type="RefSeq" id="WP_084713939.1">
    <property type="nucleotide sequence ID" value="NZ_AUND01000004.1"/>
</dbReference>
<dbReference type="OrthoDB" id="570524at2"/>
<keyword evidence="8" id="KW-1185">Reference proteome</keyword>
<dbReference type="GO" id="GO:0012505">
    <property type="term" value="C:endomembrane system"/>
    <property type="evidence" value="ECO:0007669"/>
    <property type="project" value="UniProtKB-SubCell"/>
</dbReference>
<dbReference type="PROSITE" id="PS51318">
    <property type="entry name" value="TAT"/>
    <property type="match status" value="1"/>
</dbReference>
<keyword evidence="2" id="KW-0813">Transport</keyword>
<evidence type="ECO:0000256" key="2">
    <source>
        <dbReference type="ARBA" id="ARBA00022448"/>
    </source>
</evidence>